<dbReference type="Pfam" id="PF03221">
    <property type="entry name" value="HTH_Tnp_Tc5"/>
    <property type="match status" value="1"/>
</dbReference>
<dbReference type="GO" id="GO:0005634">
    <property type="term" value="C:nucleus"/>
    <property type="evidence" value="ECO:0007669"/>
    <property type="project" value="UniProtKB-SubCell"/>
</dbReference>
<evidence type="ECO:0000256" key="1">
    <source>
        <dbReference type="ARBA" id="ARBA00004123"/>
    </source>
</evidence>
<dbReference type="PANTHER" id="PTHR19303:SF16">
    <property type="entry name" value="JERKY PROTEIN HOMOLOG-LIKE"/>
    <property type="match status" value="1"/>
</dbReference>
<dbReference type="PANTHER" id="PTHR19303">
    <property type="entry name" value="TRANSPOSON"/>
    <property type="match status" value="1"/>
</dbReference>
<accession>A0AAV2PH26</accession>
<evidence type="ECO:0000313" key="5">
    <source>
        <dbReference type="Proteomes" id="UP001497623"/>
    </source>
</evidence>
<dbReference type="AlphaFoldDB" id="A0AAV2PH26"/>
<evidence type="ECO:0000259" key="3">
    <source>
        <dbReference type="Pfam" id="PF03221"/>
    </source>
</evidence>
<sequence length="129" mass="14339">RAENVPMSGSMLMCKAKWYCEKLGITDSNCSLGFLDRWKTRHCVSDKSVTGEKASADFLSAEKFLPIFSKETEGLLPCQIFNADETGLYWLLMPTNSLVHEKETQIPGHKTAKQRVTILGCSNASGKFS</sequence>
<name>A0AAV2PH26_MEGNR</name>
<protein>
    <recommendedName>
        <fullName evidence="3">HTH CENPB-type domain-containing protein</fullName>
    </recommendedName>
</protein>
<proteinExistence type="predicted"/>
<feature type="non-terminal residue" evidence="4">
    <location>
        <position position="1"/>
    </location>
</feature>
<keyword evidence="2" id="KW-0238">DNA-binding</keyword>
<dbReference type="EMBL" id="CAXKWB010000032">
    <property type="protein sequence ID" value="CAL4058729.1"/>
    <property type="molecule type" value="Genomic_DNA"/>
</dbReference>
<dbReference type="Proteomes" id="UP001497623">
    <property type="component" value="Unassembled WGS sequence"/>
</dbReference>
<feature type="domain" description="HTH CENPB-type" evidence="3">
    <location>
        <begin position="1"/>
        <end position="45"/>
    </location>
</feature>
<keyword evidence="5" id="KW-1185">Reference proteome</keyword>
<dbReference type="InterPro" id="IPR009057">
    <property type="entry name" value="Homeodomain-like_sf"/>
</dbReference>
<evidence type="ECO:0000256" key="2">
    <source>
        <dbReference type="ARBA" id="ARBA00023125"/>
    </source>
</evidence>
<reference evidence="4 5" key="1">
    <citation type="submission" date="2024-05" db="EMBL/GenBank/DDBJ databases">
        <authorList>
            <person name="Wallberg A."/>
        </authorList>
    </citation>
    <scope>NUCLEOTIDE SEQUENCE [LARGE SCALE GENOMIC DNA]</scope>
</reference>
<dbReference type="InterPro" id="IPR050863">
    <property type="entry name" value="CenT-Element_Derived"/>
</dbReference>
<dbReference type="InterPro" id="IPR006600">
    <property type="entry name" value="HTH_CenpB_DNA-bd_dom"/>
</dbReference>
<comment type="subcellular location">
    <subcellularLocation>
        <location evidence="1">Nucleus</location>
    </subcellularLocation>
</comment>
<dbReference type="GO" id="GO:0003677">
    <property type="term" value="F:DNA binding"/>
    <property type="evidence" value="ECO:0007669"/>
    <property type="project" value="UniProtKB-KW"/>
</dbReference>
<evidence type="ECO:0000313" key="4">
    <source>
        <dbReference type="EMBL" id="CAL4058729.1"/>
    </source>
</evidence>
<dbReference type="SUPFAM" id="SSF46689">
    <property type="entry name" value="Homeodomain-like"/>
    <property type="match status" value="1"/>
</dbReference>
<organism evidence="4 5">
    <name type="scientific">Meganyctiphanes norvegica</name>
    <name type="common">Northern krill</name>
    <name type="synonym">Thysanopoda norvegica</name>
    <dbReference type="NCBI Taxonomy" id="48144"/>
    <lineage>
        <taxon>Eukaryota</taxon>
        <taxon>Metazoa</taxon>
        <taxon>Ecdysozoa</taxon>
        <taxon>Arthropoda</taxon>
        <taxon>Crustacea</taxon>
        <taxon>Multicrustacea</taxon>
        <taxon>Malacostraca</taxon>
        <taxon>Eumalacostraca</taxon>
        <taxon>Eucarida</taxon>
        <taxon>Euphausiacea</taxon>
        <taxon>Euphausiidae</taxon>
        <taxon>Meganyctiphanes</taxon>
    </lineage>
</organism>
<comment type="caution">
    <text evidence="4">The sequence shown here is derived from an EMBL/GenBank/DDBJ whole genome shotgun (WGS) entry which is preliminary data.</text>
</comment>
<dbReference type="Gene3D" id="1.10.10.60">
    <property type="entry name" value="Homeodomain-like"/>
    <property type="match status" value="1"/>
</dbReference>
<gene>
    <name evidence="4" type="ORF">MNOR_LOCUS173</name>
</gene>